<evidence type="ECO:0000313" key="16">
    <source>
        <dbReference type="EMBL" id="SFE83341.1"/>
    </source>
</evidence>
<keyword evidence="17" id="KW-1185">Reference proteome</keyword>
<feature type="binding site" evidence="14">
    <location>
        <position position="120"/>
    </location>
    <ligand>
        <name>L-threonine</name>
        <dbReference type="ChEBI" id="CHEBI:57926"/>
    </ligand>
</feature>
<feature type="binding site" evidence="14">
    <location>
        <position position="56"/>
    </location>
    <ligand>
        <name>ATP</name>
        <dbReference type="ChEBI" id="CHEBI:30616"/>
    </ligand>
</feature>
<evidence type="ECO:0000259" key="15">
    <source>
        <dbReference type="PROSITE" id="PS51163"/>
    </source>
</evidence>
<evidence type="ECO:0000256" key="12">
    <source>
        <dbReference type="ARBA" id="ARBA00048366"/>
    </source>
</evidence>
<dbReference type="GO" id="GO:0005737">
    <property type="term" value="C:cytoplasm"/>
    <property type="evidence" value="ECO:0007669"/>
    <property type="project" value="UniProtKB-SubCell"/>
</dbReference>
<evidence type="ECO:0000256" key="5">
    <source>
        <dbReference type="ARBA" id="ARBA00022490"/>
    </source>
</evidence>
<dbReference type="GO" id="GO:0005524">
    <property type="term" value="F:ATP binding"/>
    <property type="evidence" value="ECO:0007669"/>
    <property type="project" value="UniProtKB-UniRule"/>
</dbReference>
<evidence type="ECO:0000256" key="14">
    <source>
        <dbReference type="PIRSR" id="PIRSR004930-1"/>
    </source>
</evidence>
<evidence type="ECO:0000256" key="7">
    <source>
        <dbReference type="ARBA" id="ARBA00022694"/>
    </source>
</evidence>
<dbReference type="InterPro" id="IPR010923">
    <property type="entry name" value="T(6)A37_SUA5"/>
</dbReference>
<dbReference type="Pfam" id="PF03481">
    <property type="entry name" value="Sua5_C"/>
    <property type="match status" value="1"/>
</dbReference>
<comment type="similarity">
    <text evidence="2 13">Belongs to the SUA5 family.</text>
</comment>
<evidence type="ECO:0000256" key="9">
    <source>
        <dbReference type="ARBA" id="ARBA00022741"/>
    </source>
</evidence>
<dbReference type="PIRSF" id="PIRSF004930">
    <property type="entry name" value="Tln_factor_SUA5"/>
    <property type="match status" value="1"/>
</dbReference>
<dbReference type="PROSITE" id="PS51163">
    <property type="entry name" value="YRDC"/>
    <property type="match status" value="1"/>
</dbReference>
<evidence type="ECO:0000256" key="6">
    <source>
        <dbReference type="ARBA" id="ARBA00022679"/>
    </source>
</evidence>
<comment type="catalytic activity">
    <reaction evidence="12 13">
        <text>L-threonine + hydrogencarbonate + ATP = L-threonylcarbamoyladenylate + diphosphate + H2O</text>
        <dbReference type="Rhea" id="RHEA:36407"/>
        <dbReference type="ChEBI" id="CHEBI:15377"/>
        <dbReference type="ChEBI" id="CHEBI:17544"/>
        <dbReference type="ChEBI" id="CHEBI:30616"/>
        <dbReference type="ChEBI" id="CHEBI:33019"/>
        <dbReference type="ChEBI" id="CHEBI:57926"/>
        <dbReference type="ChEBI" id="CHEBI:73682"/>
        <dbReference type="EC" id="2.7.7.87"/>
    </reaction>
</comment>
<dbReference type="GO" id="GO:0003725">
    <property type="term" value="F:double-stranded RNA binding"/>
    <property type="evidence" value="ECO:0007669"/>
    <property type="project" value="UniProtKB-UniRule"/>
</dbReference>
<dbReference type="OrthoDB" id="9814580at2"/>
<keyword evidence="8 13" id="KW-0548">Nucleotidyltransferase</keyword>
<dbReference type="InterPro" id="IPR006070">
    <property type="entry name" value="Sua5-like_dom"/>
</dbReference>
<feature type="domain" description="YrdC-like" evidence="15">
    <location>
        <begin position="11"/>
        <end position="197"/>
    </location>
</feature>
<dbReference type="GO" id="GO:0061710">
    <property type="term" value="F:L-threonylcarbamoyladenylate synthase"/>
    <property type="evidence" value="ECO:0007669"/>
    <property type="project" value="UniProtKB-EC"/>
</dbReference>
<gene>
    <name evidence="16" type="ORF">SAMN04515678_11828</name>
</gene>
<name>A0A1I2DSV0_9RHOB</name>
<dbReference type="InterPro" id="IPR050156">
    <property type="entry name" value="TC-AMP_synthase_SUA5"/>
</dbReference>
<dbReference type="Proteomes" id="UP000325289">
    <property type="component" value="Unassembled WGS sequence"/>
</dbReference>
<dbReference type="PANTHER" id="PTHR17490:SF16">
    <property type="entry name" value="THREONYLCARBAMOYL-AMP SYNTHASE"/>
    <property type="match status" value="1"/>
</dbReference>
<dbReference type="Pfam" id="PF01300">
    <property type="entry name" value="Sua5_yciO_yrdC"/>
    <property type="match status" value="1"/>
</dbReference>
<dbReference type="EMBL" id="FOMS01000018">
    <property type="protein sequence ID" value="SFE83341.1"/>
    <property type="molecule type" value="Genomic_DNA"/>
</dbReference>
<evidence type="ECO:0000256" key="10">
    <source>
        <dbReference type="ARBA" id="ARBA00022840"/>
    </source>
</evidence>
<dbReference type="PANTHER" id="PTHR17490">
    <property type="entry name" value="SUA5"/>
    <property type="match status" value="1"/>
</dbReference>
<keyword evidence="9 13" id="KW-0547">Nucleotide-binding</keyword>
<evidence type="ECO:0000256" key="4">
    <source>
        <dbReference type="ARBA" id="ARBA00015492"/>
    </source>
</evidence>
<evidence type="ECO:0000313" key="17">
    <source>
        <dbReference type="Proteomes" id="UP000325289"/>
    </source>
</evidence>
<dbReference type="AlphaFoldDB" id="A0A1I2DSV0"/>
<dbReference type="InterPro" id="IPR038385">
    <property type="entry name" value="Sua5/YwlC_C"/>
</dbReference>
<accession>A0A1I2DSV0</accession>
<protein>
    <recommendedName>
        <fullName evidence="4 13">Threonylcarbamoyl-AMP synthase</fullName>
        <shortName evidence="13">TC-AMP synthase</shortName>
        <ecNumber evidence="3 13">2.7.7.87</ecNumber>
    </recommendedName>
    <alternativeName>
        <fullName evidence="11 13">L-threonylcarbamoyladenylate synthase</fullName>
    </alternativeName>
</protein>
<feature type="binding site" evidence="14">
    <location>
        <position position="142"/>
    </location>
    <ligand>
        <name>L-threonine</name>
        <dbReference type="ChEBI" id="CHEBI:57926"/>
    </ligand>
</feature>
<sequence>MRSTERLKADSHGIARAATLWRDGEAVAFPTETVYGLGADARNDHAIAGIFEAKARPSFNPLIVHVADLPAAEALVNWSDAARAVAQAFWPGPLTLVLPLRPGAGVSKLVTAGLNTLAVRMPAHPVARALLAEFGGPVAAPSANRSGRISPTQADHVARSLDGRIAAIVDGGAAEVGLESTILGFDGAPILLRPGGISGDELSAALGVPVVARSDGDGVSAPGQTASHYAPAADVRLDAKTWRGGEARLGFGPVECDLNLSAAGDLREAAANLFAHLHTLDACGAGTIAVSPVPRRGLGLAINDRLARAAAPRG</sequence>
<comment type="function">
    <text evidence="13">Required for the formation of a threonylcarbamoyl group on adenosine at position 37 (t(6)A37) in tRNAs that read codons beginning with adenine.</text>
</comment>
<evidence type="ECO:0000256" key="8">
    <source>
        <dbReference type="ARBA" id="ARBA00022695"/>
    </source>
</evidence>
<dbReference type="RefSeq" id="WP_149758480.1">
    <property type="nucleotide sequence ID" value="NZ_FOMS01000018.1"/>
</dbReference>
<feature type="binding site" evidence="14">
    <location>
        <position position="65"/>
    </location>
    <ligand>
        <name>L-threonine</name>
        <dbReference type="ChEBI" id="CHEBI:57926"/>
    </ligand>
</feature>
<keyword evidence="7 13" id="KW-0819">tRNA processing</keyword>
<keyword evidence="6 13" id="KW-0808">Transferase</keyword>
<organism evidence="16 17">
    <name type="scientific">Roseivivax sediminis</name>
    <dbReference type="NCBI Taxonomy" id="936889"/>
    <lineage>
        <taxon>Bacteria</taxon>
        <taxon>Pseudomonadati</taxon>
        <taxon>Pseudomonadota</taxon>
        <taxon>Alphaproteobacteria</taxon>
        <taxon>Rhodobacterales</taxon>
        <taxon>Roseobacteraceae</taxon>
        <taxon>Roseivivax</taxon>
    </lineage>
</organism>
<dbReference type="GO" id="GO:0008033">
    <property type="term" value="P:tRNA processing"/>
    <property type="evidence" value="ECO:0007669"/>
    <property type="project" value="UniProtKB-KW"/>
</dbReference>
<dbReference type="InterPro" id="IPR005145">
    <property type="entry name" value="Sua5_C"/>
</dbReference>
<feature type="binding site" evidence="14">
    <location>
        <position position="140"/>
    </location>
    <ligand>
        <name>L-threonine</name>
        <dbReference type="ChEBI" id="CHEBI:57926"/>
    </ligand>
</feature>
<keyword evidence="10 13" id="KW-0067">ATP-binding</keyword>
<feature type="binding site" evidence="14">
    <location>
        <position position="60"/>
    </location>
    <ligand>
        <name>ATP</name>
        <dbReference type="ChEBI" id="CHEBI:30616"/>
    </ligand>
</feature>
<dbReference type="SUPFAM" id="SSF55821">
    <property type="entry name" value="YrdC/RibB"/>
    <property type="match status" value="1"/>
</dbReference>
<evidence type="ECO:0000256" key="13">
    <source>
        <dbReference type="PIRNR" id="PIRNR004930"/>
    </source>
</evidence>
<dbReference type="InterPro" id="IPR017945">
    <property type="entry name" value="DHBP_synth_RibB-like_a/b_dom"/>
</dbReference>
<dbReference type="Gene3D" id="3.90.870.10">
    <property type="entry name" value="DHBP synthase"/>
    <property type="match status" value="1"/>
</dbReference>
<comment type="subcellular location">
    <subcellularLocation>
        <location evidence="1 13">Cytoplasm</location>
    </subcellularLocation>
</comment>
<dbReference type="Gene3D" id="3.40.50.11030">
    <property type="entry name" value="Threonylcarbamoyl-AMP synthase, C-terminal domain"/>
    <property type="match status" value="1"/>
</dbReference>
<evidence type="ECO:0000256" key="3">
    <source>
        <dbReference type="ARBA" id="ARBA00012584"/>
    </source>
</evidence>
<feature type="binding site" evidence="14">
    <location>
        <position position="180"/>
    </location>
    <ligand>
        <name>L-threonine</name>
        <dbReference type="ChEBI" id="CHEBI:57926"/>
    </ligand>
</feature>
<evidence type="ECO:0000256" key="11">
    <source>
        <dbReference type="ARBA" id="ARBA00029774"/>
    </source>
</evidence>
<dbReference type="EC" id="2.7.7.87" evidence="3 13"/>
<keyword evidence="5 13" id="KW-0963">Cytoplasm</keyword>
<feature type="binding site" evidence="14">
    <location>
        <position position="193"/>
    </location>
    <ligand>
        <name>ATP</name>
        <dbReference type="ChEBI" id="CHEBI:30616"/>
    </ligand>
</feature>
<dbReference type="NCBIfam" id="TIGR00057">
    <property type="entry name" value="L-threonylcarbamoyladenylate synthase"/>
    <property type="match status" value="1"/>
</dbReference>
<evidence type="ECO:0000256" key="1">
    <source>
        <dbReference type="ARBA" id="ARBA00004496"/>
    </source>
</evidence>
<dbReference type="GO" id="GO:0000049">
    <property type="term" value="F:tRNA binding"/>
    <property type="evidence" value="ECO:0007669"/>
    <property type="project" value="TreeGrafter"/>
</dbReference>
<feature type="binding site" evidence="14">
    <location>
        <position position="150"/>
    </location>
    <ligand>
        <name>ATP</name>
        <dbReference type="ChEBI" id="CHEBI:30616"/>
    </ligand>
</feature>
<dbReference type="GO" id="GO:0006450">
    <property type="term" value="P:regulation of translational fidelity"/>
    <property type="evidence" value="ECO:0007669"/>
    <property type="project" value="TreeGrafter"/>
</dbReference>
<feature type="binding site" evidence="14">
    <location>
        <position position="229"/>
    </location>
    <ligand>
        <name>ATP</name>
        <dbReference type="ChEBI" id="CHEBI:30616"/>
    </ligand>
</feature>
<feature type="binding site" evidence="14">
    <location>
        <position position="33"/>
    </location>
    <ligand>
        <name>L-threonine</name>
        <dbReference type="ChEBI" id="CHEBI:57926"/>
    </ligand>
</feature>
<feature type="binding site" evidence="14">
    <location>
        <position position="116"/>
    </location>
    <ligand>
        <name>ATP</name>
        <dbReference type="ChEBI" id="CHEBI:30616"/>
    </ligand>
</feature>
<proteinExistence type="inferred from homology"/>
<evidence type="ECO:0000256" key="2">
    <source>
        <dbReference type="ARBA" id="ARBA00007663"/>
    </source>
</evidence>
<reference evidence="16 17" key="1">
    <citation type="submission" date="2016-10" db="EMBL/GenBank/DDBJ databases">
        <authorList>
            <person name="Varghese N."/>
            <person name="Submissions S."/>
        </authorList>
    </citation>
    <scope>NUCLEOTIDE SEQUENCE [LARGE SCALE GENOMIC DNA]</scope>
    <source>
        <strain evidence="17">YIM D21,KCTC 23444,ACCC 10710</strain>
    </source>
</reference>